<sequence>MRALTVGLSRVLAGAVACVTLVTGCKSHRSEDQQATTGQRAREPAPPDDSPGALASESCTYAMAVLDRLDVYRGVEWPLEPSKIREILTRTKGEANLLDWLADSDRALGRVSEGEPTDLMWANELLAHLAERDQASLRADLTRIVTRLRAVTLLEMRRLLAEVADERATGPEALARWDEAHCLWSGGLRKLATRADALPARGGEGWEASIAEAFANGRAALDDPAKASAEVKAAKQQIEKGMYAVFYRLILAEAESRTALGAAEARELVDALEDRLADRNGPGLARIRAQLDAAPADIDATQIERELAVAFTKRARKYCDKAVSSAELATPDAIAETWEGVIYTQVILPSMREALSPEGFDADAYSADWQGYLEAVTAGDAQTAAEISARLIEWNCAYQDRLGLSECSSSTNEIE</sequence>
<evidence type="ECO:0000313" key="2">
    <source>
        <dbReference type="EMBL" id="PRQ01080.1"/>
    </source>
</evidence>
<evidence type="ECO:0000256" key="1">
    <source>
        <dbReference type="SAM" id="MobiDB-lite"/>
    </source>
</evidence>
<organism evidence="2 3">
    <name type="scientific">Enhygromyxa salina</name>
    <dbReference type="NCBI Taxonomy" id="215803"/>
    <lineage>
        <taxon>Bacteria</taxon>
        <taxon>Pseudomonadati</taxon>
        <taxon>Myxococcota</taxon>
        <taxon>Polyangia</taxon>
        <taxon>Nannocystales</taxon>
        <taxon>Nannocystaceae</taxon>
        <taxon>Enhygromyxa</taxon>
    </lineage>
</organism>
<name>A0A2S9Y7J9_9BACT</name>
<dbReference type="PROSITE" id="PS51257">
    <property type="entry name" value="PROKAR_LIPOPROTEIN"/>
    <property type="match status" value="1"/>
</dbReference>
<dbReference type="AlphaFoldDB" id="A0A2S9Y7J9"/>
<dbReference type="Proteomes" id="UP000237968">
    <property type="component" value="Unassembled WGS sequence"/>
</dbReference>
<proteinExistence type="predicted"/>
<dbReference type="EMBL" id="PVNK01000136">
    <property type="protein sequence ID" value="PRQ01080.1"/>
    <property type="molecule type" value="Genomic_DNA"/>
</dbReference>
<feature type="region of interest" description="Disordered" evidence="1">
    <location>
        <begin position="28"/>
        <end position="54"/>
    </location>
</feature>
<keyword evidence="3" id="KW-1185">Reference proteome</keyword>
<dbReference type="OrthoDB" id="5507690at2"/>
<reference evidence="2 3" key="1">
    <citation type="submission" date="2018-03" db="EMBL/GenBank/DDBJ databases">
        <title>Draft Genome Sequences of the Obligatory Marine Myxobacteria Enhygromyxa salina SWB005.</title>
        <authorList>
            <person name="Poehlein A."/>
            <person name="Moghaddam J.A."/>
            <person name="Harms H."/>
            <person name="Alanjari M."/>
            <person name="Koenig G.M."/>
            <person name="Daniel R."/>
            <person name="Schaeberle T.F."/>
        </authorList>
    </citation>
    <scope>NUCLEOTIDE SEQUENCE [LARGE SCALE GENOMIC DNA]</scope>
    <source>
        <strain evidence="2 3">SWB005</strain>
    </source>
</reference>
<gene>
    <name evidence="2" type="ORF">ENSA5_27620</name>
</gene>
<evidence type="ECO:0000313" key="3">
    <source>
        <dbReference type="Proteomes" id="UP000237968"/>
    </source>
</evidence>
<comment type="caution">
    <text evidence="2">The sequence shown here is derived from an EMBL/GenBank/DDBJ whole genome shotgun (WGS) entry which is preliminary data.</text>
</comment>
<dbReference type="RefSeq" id="WP_146155682.1">
    <property type="nucleotide sequence ID" value="NZ_PVNK01000136.1"/>
</dbReference>
<accession>A0A2S9Y7J9</accession>
<protein>
    <submittedName>
        <fullName evidence="2">Uncharacterized protein</fullName>
    </submittedName>
</protein>